<dbReference type="OrthoDB" id="9815356at2"/>
<dbReference type="PANTHER" id="PTHR42910:SF1">
    <property type="entry name" value="MAJOR FACILITATOR SUPERFAMILY (MFS) PROFILE DOMAIN-CONTAINING PROTEIN"/>
    <property type="match status" value="1"/>
</dbReference>
<feature type="transmembrane region" description="Helical" evidence="5">
    <location>
        <begin position="249"/>
        <end position="267"/>
    </location>
</feature>
<evidence type="ECO:0000256" key="3">
    <source>
        <dbReference type="ARBA" id="ARBA00022989"/>
    </source>
</evidence>
<feature type="transmembrane region" description="Helical" evidence="5">
    <location>
        <begin position="279"/>
        <end position="299"/>
    </location>
</feature>
<gene>
    <name evidence="7" type="ORF">FB458_1920</name>
</gene>
<organism evidence="7 8">
    <name type="scientific">Lapillicoccus jejuensis</name>
    <dbReference type="NCBI Taxonomy" id="402171"/>
    <lineage>
        <taxon>Bacteria</taxon>
        <taxon>Bacillati</taxon>
        <taxon>Actinomycetota</taxon>
        <taxon>Actinomycetes</taxon>
        <taxon>Micrococcales</taxon>
        <taxon>Intrasporangiaceae</taxon>
        <taxon>Lapillicoccus</taxon>
    </lineage>
</organism>
<dbReference type="EMBL" id="VFMN01000001">
    <property type="protein sequence ID" value="TQJ08823.1"/>
    <property type="molecule type" value="Genomic_DNA"/>
</dbReference>
<comment type="subcellular location">
    <subcellularLocation>
        <location evidence="1">Cell membrane</location>
        <topology evidence="1">Multi-pass membrane protein</topology>
    </subcellularLocation>
</comment>
<dbReference type="InterPro" id="IPR036259">
    <property type="entry name" value="MFS_trans_sf"/>
</dbReference>
<dbReference type="Pfam" id="PF07690">
    <property type="entry name" value="MFS_1"/>
    <property type="match status" value="1"/>
</dbReference>
<dbReference type="InterPro" id="IPR011701">
    <property type="entry name" value="MFS"/>
</dbReference>
<feature type="transmembrane region" description="Helical" evidence="5">
    <location>
        <begin position="305"/>
        <end position="325"/>
    </location>
</feature>
<dbReference type="GO" id="GO:0022857">
    <property type="term" value="F:transmembrane transporter activity"/>
    <property type="evidence" value="ECO:0007669"/>
    <property type="project" value="InterPro"/>
</dbReference>
<evidence type="ECO:0000256" key="1">
    <source>
        <dbReference type="ARBA" id="ARBA00004651"/>
    </source>
</evidence>
<dbReference type="AlphaFoldDB" id="A0A542E0F6"/>
<accession>A0A542E0F6</accession>
<feature type="transmembrane region" description="Helical" evidence="5">
    <location>
        <begin position="346"/>
        <end position="364"/>
    </location>
</feature>
<protein>
    <submittedName>
        <fullName evidence="7">Putative MFS family arabinose efflux permease</fullName>
    </submittedName>
</protein>
<comment type="caution">
    <text evidence="7">The sequence shown here is derived from an EMBL/GenBank/DDBJ whole genome shotgun (WGS) entry which is preliminary data.</text>
</comment>
<feature type="transmembrane region" description="Helical" evidence="5">
    <location>
        <begin position="12"/>
        <end position="33"/>
    </location>
</feature>
<feature type="transmembrane region" description="Helical" evidence="5">
    <location>
        <begin position="169"/>
        <end position="186"/>
    </location>
</feature>
<dbReference type="RefSeq" id="WP_141848289.1">
    <property type="nucleotide sequence ID" value="NZ_BAAAPR010000005.1"/>
</dbReference>
<evidence type="ECO:0000259" key="6">
    <source>
        <dbReference type="PROSITE" id="PS50850"/>
    </source>
</evidence>
<feature type="transmembrane region" description="Helical" evidence="5">
    <location>
        <begin position="221"/>
        <end position="243"/>
    </location>
</feature>
<keyword evidence="2 5" id="KW-0812">Transmembrane</keyword>
<sequence>MSPPTTPPGTRPGRGLVLLLAVAAGAAVGNLYWAQPLLEVIGRELDVPSGHAGWLVTATQLGYAVGILLIVPLGDVLDRRRLVPLLLTVSAVMLVGCAVAPTFPVLLAAVTLVGLTTVSGQVIAPLAGDLADPAERGRVVGTVTSGILTGILLSRTVSGLVAGAFGWRAIYVAAAVLALVLAVVTWRRLPVLPAKTHLPYPALLRSVFTVVAQERVVRWSLVLGALQFGLFTMFWTALTFLLSAPPYEYSEAAIGLFGLFGLAGAVAAQRSGRLHDRGWSLPAAGVGWVAVLASFVVAAVSGRHVVGVVVAIVLLDVAIQSLNILNQTRLFAVSHEARSRLNTAAITTNFLAGAVGSALTGPLWQAGGWTAVASAGAALSLVGLGVWAVGRRGALVGS</sequence>
<name>A0A542E0F6_9MICO</name>
<feature type="transmembrane region" description="Helical" evidence="5">
    <location>
        <begin position="53"/>
        <end position="71"/>
    </location>
</feature>
<evidence type="ECO:0000256" key="4">
    <source>
        <dbReference type="ARBA" id="ARBA00023136"/>
    </source>
</evidence>
<keyword evidence="3 5" id="KW-1133">Transmembrane helix</keyword>
<evidence type="ECO:0000256" key="2">
    <source>
        <dbReference type="ARBA" id="ARBA00022692"/>
    </source>
</evidence>
<dbReference type="SUPFAM" id="SSF103473">
    <property type="entry name" value="MFS general substrate transporter"/>
    <property type="match status" value="1"/>
</dbReference>
<dbReference type="GO" id="GO:0005886">
    <property type="term" value="C:plasma membrane"/>
    <property type="evidence" value="ECO:0007669"/>
    <property type="project" value="UniProtKB-SubCell"/>
</dbReference>
<keyword evidence="8" id="KW-1185">Reference proteome</keyword>
<reference evidence="7 8" key="1">
    <citation type="submission" date="2019-06" db="EMBL/GenBank/DDBJ databases">
        <title>Sequencing the genomes of 1000 actinobacteria strains.</title>
        <authorList>
            <person name="Klenk H.-P."/>
        </authorList>
    </citation>
    <scope>NUCLEOTIDE SEQUENCE [LARGE SCALE GENOMIC DNA]</scope>
    <source>
        <strain evidence="7 8">DSM 18607</strain>
    </source>
</reference>
<evidence type="ECO:0000313" key="8">
    <source>
        <dbReference type="Proteomes" id="UP000317893"/>
    </source>
</evidence>
<dbReference type="PANTHER" id="PTHR42910">
    <property type="entry name" value="TRANSPORTER SCO4007-RELATED"/>
    <property type="match status" value="1"/>
</dbReference>
<proteinExistence type="predicted"/>
<dbReference type="Proteomes" id="UP000317893">
    <property type="component" value="Unassembled WGS sequence"/>
</dbReference>
<dbReference type="InterPro" id="IPR020846">
    <property type="entry name" value="MFS_dom"/>
</dbReference>
<evidence type="ECO:0000256" key="5">
    <source>
        <dbReference type="SAM" id="Phobius"/>
    </source>
</evidence>
<feature type="transmembrane region" description="Helical" evidence="5">
    <location>
        <begin position="370"/>
        <end position="390"/>
    </location>
</feature>
<evidence type="ECO:0000313" key="7">
    <source>
        <dbReference type="EMBL" id="TQJ08823.1"/>
    </source>
</evidence>
<feature type="transmembrane region" description="Helical" evidence="5">
    <location>
        <begin position="83"/>
        <end position="101"/>
    </location>
</feature>
<keyword evidence="4 5" id="KW-0472">Membrane</keyword>
<dbReference type="CDD" id="cd17324">
    <property type="entry name" value="MFS_NepI_like"/>
    <property type="match status" value="1"/>
</dbReference>
<dbReference type="Gene3D" id="1.20.1250.20">
    <property type="entry name" value="MFS general substrate transporter like domains"/>
    <property type="match status" value="1"/>
</dbReference>
<dbReference type="PROSITE" id="PS50850">
    <property type="entry name" value="MFS"/>
    <property type="match status" value="1"/>
</dbReference>
<feature type="domain" description="Major facilitator superfamily (MFS) profile" evidence="6">
    <location>
        <begin position="16"/>
        <end position="398"/>
    </location>
</feature>